<name>A5G1Y2_ACICJ</name>
<protein>
    <submittedName>
        <fullName evidence="1">Uncharacterized protein</fullName>
    </submittedName>
</protein>
<gene>
    <name evidence="1" type="ordered locus">Acry_2673</name>
</gene>
<accession>A5G1Y2</accession>
<dbReference type="KEGG" id="acr:Acry_2673"/>
<evidence type="ECO:0000313" key="2">
    <source>
        <dbReference type="Proteomes" id="UP000000245"/>
    </source>
</evidence>
<dbReference type="Proteomes" id="UP000000245">
    <property type="component" value="Chromosome"/>
</dbReference>
<sequence length="71" mass="8697">MSKARCGFRFIRFLSVIIFPLLCRRQIPYIWRITVFLLNFRYIDKSIMQLSRHLEESSDLQRHVFILLFGF</sequence>
<proteinExistence type="predicted"/>
<dbReference type="AlphaFoldDB" id="A5G1Y2"/>
<reference evidence="1 2" key="1">
    <citation type="submission" date="2007-05" db="EMBL/GenBank/DDBJ databases">
        <title>Complete sequence of chromosome of Acidiphilium cryptum JF-5.</title>
        <authorList>
            <consortium name="US DOE Joint Genome Institute"/>
            <person name="Copeland A."/>
            <person name="Lucas S."/>
            <person name="Lapidus A."/>
            <person name="Barry K."/>
            <person name="Detter J.C."/>
            <person name="Glavina del Rio T."/>
            <person name="Hammon N."/>
            <person name="Israni S."/>
            <person name="Dalin E."/>
            <person name="Tice H."/>
            <person name="Pitluck S."/>
            <person name="Sims D."/>
            <person name="Brettin T."/>
            <person name="Bruce D."/>
            <person name="Han C."/>
            <person name="Schmutz J."/>
            <person name="Larimer F."/>
            <person name="Land M."/>
            <person name="Hauser L."/>
            <person name="Kyrpides N."/>
            <person name="Kim E."/>
            <person name="Magnuson T."/>
            <person name="Richardson P."/>
        </authorList>
    </citation>
    <scope>NUCLEOTIDE SEQUENCE [LARGE SCALE GENOMIC DNA]</scope>
    <source>
        <strain evidence="1 2">JF-5</strain>
    </source>
</reference>
<keyword evidence="2" id="KW-1185">Reference proteome</keyword>
<dbReference type="HOGENOM" id="CLU_2730719_0_0_5"/>
<dbReference type="EMBL" id="CP000697">
    <property type="protein sequence ID" value="ABQ31864.1"/>
    <property type="molecule type" value="Genomic_DNA"/>
</dbReference>
<evidence type="ECO:0000313" key="1">
    <source>
        <dbReference type="EMBL" id="ABQ31864.1"/>
    </source>
</evidence>
<organism evidence="1 2">
    <name type="scientific">Acidiphilium cryptum (strain JF-5)</name>
    <dbReference type="NCBI Taxonomy" id="349163"/>
    <lineage>
        <taxon>Bacteria</taxon>
        <taxon>Pseudomonadati</taxon>
        <taxon>Pseudomonadota</taxon>
        <taxon>Alphaproteobacteria</taxon>
        <taxon>Acetobacterales</taxon>
        <taxon>Acidocellaceae</taxon>
        <taxon>Acidiphilium</taxon>
    </lineage>
</organism>